<feature type="compositionally biased region" description="Polar residues" evidence="1">
    <location>
        <begin position="168"/>
        <end position="182"/>
    </location>
</feature>
<name>A0A9J6E2F1_RHIMP</name>
<evidence type="ECO:0000256" key="1">
    <source>
        <dbReference type="SAM" id="MobiDB-lite"/>
    </source>
</evidence>
<comment type="caution">
    <text evidence="2">The sequence shown here is derived from an EMBL/GenBank/DDBJ whole genome shotgun (WGS) entry which is preliminary data.</text>
</comment>
<feature type="compositionally biased region" description="Basic and acidic residues" evidence="1">
    <location>
        <begin position="183"/>
        <end position="193"/>
    </location>
</feature>
<protein>
    <submittedName>
        <fullName evidence="2">Uncharacterized protein</fullName>
    </submittedName>
</protein>
<keyword evidence="3" id="KW-1185">Reference proteome</keyword>
<reference evidence="2" key="2">
    <citation type="submission" date="2021-09" db="EMBL/GenBank/DDBJ databases">
        <authorList>
            <person name="Jia N."/>
            <person name="Wang J."/>
            <person name="Shi W."/>
            <person name="Du L."/>
            <person name="Sun Y."/>
            <person name="Zhan W."/>
            <person name="Jiang J."/>
            <person name="Wang Q."/>
            <person name="Zhang B."/>
            <person name="Ji P."/>
            <person name="Sakyi L.B."/>
            <person name="Cui X."/>
            <person name="Yuan T."/>
            <person name="Jiang B."/>
            <person name="Yang W."/>
            <person name="Lam T.T.-Y."/>
            <person name="Chang Q."/>
            <person name="Ding S."/>
            <person name="Wang X."/>
            <person name="Zhu J."/>
            <person name="Ruan X."/>
            <person name="Zhao L."/>
            <person name="Wei J."/>
            <person name="Que T."/>
            <person name="Du C."/>
            <person name="Cheng J."/>
            <person name="Dai P."/>
            <person name="Han X."/>
            <person name="Huang E."/>
            <person name="Gao Y."/>
            <person name="Liu J."/>
            <person name="Shao H."/>
            <person name="Ye R."/>
            <person name="Li L."/>
            <person name="Wei W."/>
            <person name="Wang X."/>
            <person name="Wang C."/>
            <person name="Huo Q."/>
            <person name="Li W."/>
            <person name="Guo W."/>
            <person name="Chen H."/>
            <person name="Chen S."/>
            <person name="Zhou L."/>
            <person name="Zhou L."/>
            <person name="Ni X."/>
            <person name="Tian J."/>
            <person name="Zhou Y."/>
            <person name="Sheng Y."/>
            <person name="Liu T."/>
            <person name="Pan Y."/>
            <person name="Xia L."/>
            <person name="Li J."/>
            <person name="Zhao F."/>
            <person name="Cao W."/>
        </authorList>
    </citation>
    <scope>NUCLEOTIDE SEQUENCE</scope>
    <source>
        <strain evidence="2">Rmic-2018</strain>
        <tissue evidence="2">Larvae</tissue>
    </source>
</reference>
<feature type="region of interest" description="Disordered" evidence="1">
    <location>
        <begin position="12"/>
        <end position="40"/>
    </location>
</feature>
<dbReference type="Proteomes" id="UP000821866">
    <property type="component" value="Chromosome 4"/>
</dbReference>
<organism evidence="2 3">
    <name type="scientific">Rhipicephalus microplus</name>
    <name type="common">Cattle tick</name>
    <name type="synonym">Boophilus microplus</name>
    <dbReference type="NCBI Taxonomy" id="6941"/>
    <lineage>
        <taxon>Eukaryota</taxon>
        <taxon>Metazoa</taxon>
        <taxon>Ecdysozoa</taxon>
        <taxon>Arthropoda</taxon>
        <taxon>Chelicerata</taxon>
        <taxon>Arachnida</taxon>
        <taxon>Acari</taxon>
        <taxon>Parasitiformes</taxon>
        <taxon>Ixodida</taxon>
        <taxon>Ixodoidea</taxon>
        <taxon>Ixodidae</taxon>
        <taxon>Rhipicephalinae</taxon>
        <taxon>Rhipicephalus</taxon>
        <taxon>Boophilus</taxon>
    </lineage>
</organism>
<feature type="region of interest" description="Disordered" evidence="1">
    <location>
        <begin position="168"/>
        <end position="193"/>
    </location>
</feature>
<dbReference type="AlphaFoldDB" id="A0A9J6E2F1"/>
<evidence type="ECO:0000313" key="2">
    <source>
        <dbReference type="EMBL" id="KAH8028325.1"/>
    </source>
</evidence>
<proteinExistence type="predicted"/>
<evidence type="ECO:0000313" key="3">
    <source>
        <dbReference type="Proteomes" id="UP000821866"/>
    </source>
</evidence>
<reference evidence="2" key="1">
    <citation type="journal article" date="2020" name="Cell">
        <title>Large-Scale Comparative Analyses of Tick Genomes Elucidate Their Genetic Diversity and Vector Capacities.</title>
        <authorList>
            <consortium name="Tick Genome and Microbiome Consortium (TIGMIC)"/>
            <person name="Jia N."/>
            <person name="Wang J."/>
            <person name="Shi W."/>
            <person name="Du L."/>
            <person name="Sun Y."/>
            <person name="Zhan W."/>
            <person name="Jiang J.F."/>
            <person name="Wang Q."/>
            <person name="Zhang B."/>
            <person name="Ji P."/>
            <person name="Bell-Sakyi L."/>
            <person name="Cui X.M."/>
            <person name="Yuan T.T."/>
            <person name="Jiang B.G."/>
            <person name="Yang W.F."/>
            <person name="Lam T.T."/>
            <person name="Chang Q.C."/>
            <person name="Ding S.J."/>
            <person name="Wang X.J."/>
            <person name="Zhu J.G."/>
            <person name="Ruan X.D."/>
            <person name="Zhao L."/>
            <person name="Wei J.T."/>
            <person name="Ye R.Z."/>
            <person name="Que T.C."/>
            <person name="Du C.H."/>
            <person name="Zhou Y.H."/>
            <person name="Cheng J.X."/>
            <person name="Dai P.F."/>
            <person name="Guo W.B."/>
            <person name="Han X.H."/>
            <person name="Huang E.J."/>
            <person name="Li L.F."/>
            <person name="Wei W."/>
            <person name="Gao Y.C."/>
            <person name="Liu J.Z."/>
            <person name="Shao H.Z."/>
            <person name="Wang X."/>
            <person name="Wang C.C."/>
            <person name="Yang T.C."/>
            <person name="Huo Q.B."/>
            <person name="Li W."/>
            <person name="Chen H.Y."/>
            <person name="Chen S.E."/>
            <person name="Zhou L.G."/>
            <person name="Ni X.B."/>
            <person name="Tian J.H."/>
            <person name="Sheng Y."/>
            <person name="Liu T."/>
            <person name="Pan Y.S."/>
            <person name="Xia L.Y."/>
            <person name="Li J."/>
            <person name="Zhao F."/>
            <person name="Cao W.C."/>
        </authorList>
    </citation>
    <scope>NUCLEOTIDE SEQUENCE</scope>
    <source>
        <strain evidence="2">Rmic-2018</strain>
    </source>
</reference>
<dbReference type="EMBL" id="JABSTU010000006">
    <property type="protein sequence ID" value="KAH8028325.1"/>
    <property type="molecule type" value="Genomic_DNA"/>
</dbReference>
<sequence length="193" mass="21344">MSALHQAEIECQESVAGDGITHQDNEETNGTSGGKERDDDRGWQTVLTVCQKKALAKAGKKLTTTEGDYDFMSPTCKSLSQPTSHRKPHKRTLPPHPKECFKIIVGLFQRLPIRELMAPQIAEAVVNACQGTIGGSQFSRRLKPRSNISSPLQTKMLMISPEKSQASLSTQDCKLSMPTQQRETAREKASYMV</sequence>
<gene>
    <name evidence="2" type="ORF">HPB51_015316</name>
</gene>
<accession>A0A9J6E2F1</accession>